<evidence type="ECO:0000313" key="2">
    <source>
        <dbReference type="Proteomes" id="UP001141183"/>
    </source>
</evidence>
<protein>
    <submittedName>
        <fullName evidence="1">Uncharacterized protein</fullName>
    </submittedName>
</protein>
<name>A0A9X3XNJ3_9CLOT</name>
<dbReference type="AlphaFoldDB" id="A0A9X3XNJ3"/>
<sequence>MNYEKMCELIKGIIESEFTNVQEFREEKFADRDIEHKQLNQTSAGLMDKLMETLSEEQKDLLNELDSAIACEWVNLCRFYFHEGVAAGLSNLKFLENIPSVCSYFR</sequence>
<dbReference type="RefSeq" id="WP_272470513.1">
    <property type="nucleotide sequence ID" value="NZ_JAMRYU010000014.1"/>
</dbReference>
<reference evidence="1" key="1">
    <citation type="submission" date="2022-05" db="EMBL/GenBank/DDBJ databases">
        <title>Draft genome sequence of Clostridium tertium strain CP3 isolated from Peru.</title>
        <authorList>
            <person name="Hurtado R."/>
            <person name="Lima L."/>
            <person name="Sousa T."/>
            <person name="Jaiswal A.K."/>
            <person name="Tiwari S."/>
            <person name="Maturrano L."/>
            <person name="Brenig B."/>
            <person name="Azevedo V."/>
        </authorList>
    </citation>
    <scope>NUCLEOTIDE SEQUENCE</scope>
    <source>
        <strain evidence="1">CP3</strain>
    </source>
</reference>
<gene>
    <name evidence="1" type="ORF">NE398_14115</name>
</gene>
<organism evidence="1 2">
    <name type="scientific">Clostridium tertium</name>
    <dbReference type="NCBI Taxonomy" id="1559"/>
    <lineage>
        <taxon>Bacteria</taxon>
        <taxon>Bacillati</taxon>
        <taxon>Bacillota</taxon>
        <taxon>Clostridia</taxon>
        <taxon>Eubacteriales</taxon>
        <taxon>Clostridiaceae</taxon>
        <taxon>Clostridium</taxon>
    </lineage>
</organism>
<accession>A0A9X3XNJ3</accession>
<comment type="caution">
    <text evidence="1">The sequence shown here is derived from an EMBL/GenBank/DDBJ whole genome shotgun (WGS) entry which is preliminary data.</text>
</comment>
<dbReference type="EMBL" id="JAMRYU010000014">
    <property type="protein sequence ID" value="MDC4241289.1"/>
    <property type="molecule type" value="Genomic_DNA"/>
</dbReference>
<evidence type="ECO:0000313" key="1">
    <source>
        <dbReference type="EMBL" id="MDC4241289.1"/>
    </source>
</evidence>
<proteinExistence type="predicted"/>
<keyword evidence="2" id="KW-1185">Reference proteome</keyword>
<dbReference type="Proteomes" id="UP001141183">
    <property type="component" value="Unassembled WGS sequence"/>
</dbReference>